<dbReference type="InterPro" id="IPR036388">
    <property type="entry name" value="WH-like_DNA-bd_sf"/>
</dbReference>
<dbReference type="Pfam" id="PF08220">
    <property type="entry name" value="HTH_DeoR"/>
    <property type="match status" value="1"/>
</dbReference>
<evidence type="ECO:0000256" key="1">
    <source>
        <dbReference type="ARBA" id="ARBA00023015"/>
    </source>
</evidence>
<dbReference type="GO" id="GO:0003700">
    <property type="term" value="F:DNA-binding transcription factor activity"/>
    <property type="evidence" value="ECO:0007669"/>
    <property type="project" value="InterPro"/>
</dbReference>
<dbReference type="SMART" id="SM01134">
    <property type="entry name" value="DeoRC"/>
    <property type="match status" value="1"/>
</dbReference>
<feature type="domain" description="HTH deoR-type" evidence="4">
    <location>
        <begin position="12"/>
        <end position="67"/>
    </location>
</feature>
<organism evidence="5 6">
    <name type="scientific">Goodfellowiella coeruleoviolacea</name>
    <dbReference type="NCBI Taxonomy" id="334858"/>
    <lineage>
        <taxon>Bacteria</taxon>
        <taxon>Bacillati</taxon>
        <taxon>Actinomycetota</taxon>
        <taxon>Actinomycetes</taxon>
        <taxon>Pseudonocardiales</taxon>
        <taxon>Pseudonocardiaceae</taxon>
        <taxon>Goodfellowiella</taxon>
    </lineage>
</organism>
<keyword evidence="2" id="KW-0238">DNA-binding</keyword>
<keyword evidence="3" id="KW-0804">Transcription</keyword>
<dbReference type="Proteomes" id="UP001206128">
    <property type="component" value="Unassembled WGS sequence"/>
</dbReference>
<evidence type="ECO:0000256" key="2">
    <source>
        <dbReference type="ARBA" id="ARBA00023125"/>
    </source>
</evidence>
<evidence type="ECO:0000313" key="6">
    <source>
        <dbReference type="Proteomes" id="UP001206128"/>
    </source>
</evidence>
<evidence type="ECO:0000313" key="5">
    <source>
        <dbReference type="EMBL" id="MCP2168440.1"/>
    </source>
</evidence>
<proteinExistence type="predicted"/>
<dbReference type="PROSITE" id="PS00894">
    <property type="entry name" value="HTH_DEOR_1"/>
    <property type="match status" value="1"/>
</dbReference>
<dbReference type="InterPro" id="IPR001034">
    <property type="entry name" value="DeoR_HTH"/>
</dbReference>
<dbReference type="RefSeq" id="WP_253776299.1">
    <property type="nucleotide sequence ID" value="NZ_JAMTCK010000014.1"/>
</dbReference>
<dbReference type="SMART" id="SM00420">
    <property type="entry name" value="HTH_DEOR"/>
    <property type="match status" value="1"/>
</dbReference>
<dbReference type="EMBL" id="JAMTCK010000014">
    <property type="protein sequence ID" value="MCP2168440.1"/>
    <property type="molecule type" value="Genomic_DNA"/>
</dbReference>
<accession>A0AAE3KIF4</accession>
<dbReference type="PRINTS" id="PR00037">
    <property type="entry name" value="HTHLACR"/>
</dbReference>
<dbReference type="InterPro" id="IPR050313">
    <property type="entry name" value="Carb_Metab_HTH_regulators"/>
</dbReference>
<comment type="caution">
    <text evidence="5">The sequence shown here is derived from an EMBL/GenBank/DDBJ whole genome shotgun (WGS) entry which is preliminary data.</text>
</comment>
<dbReference type="Pfam" id="PF00455">
    <property type="entry name" value="DeoRC"/>
    <property type="match status" value="1"/>
</dbReference>
<dbReference type="Gene3D" id="3.40.50.1360">
    <property type="match status" value="1"/>
</dbReference>
<dbReference type="InterPro" id="IPR014036">
    <property type="entry name" value="DeoR-like_C"/>
</dbReference>
<reference evidence="5" key="1">
    <citation type="submission" date="2022-06" db="EMBL/GenBank/DDBJ databases">
        <title>Genomic Encyclopedia of Archaeal and Bacterial Type Strains, Phase II (KMG-II): from individual species to whole genera.</title>
        <authorList>
            <person name="Goeker M."/>
        </authorList>
    </citation>
    <scope>NUCLEOTIDE SEQUENCE</scope>
    <source>
        <strain evidence="5">DSM 43935</strain>
    </source>
</reference>
<dbReference type="SUPFAM" id="SSF100950">
    <property type="entry name" value="NagB/RpiA/CoA transferase-like"/>
    <property type="match status" value="1"/>
</dbReference>
<gene>
    <name evidence="5" type="ORF">LX83_005318</name>
</gene>
<evidence type="ECO:0000259" key="4">
    <source>
        <dbReference type="PROSITE" id="PS51000"/>
    </source>
</evidence>
<protein>
    <submittedName>
        <fullName evidence="5">Transcriptional regulator, DeoR family</fullName>
    </submittedName>
</protein>
<dbReference type="InterPro" id="IPR018356">
    <property type="entry name" value="Tscrpt_reg_HTH_DeoR_CS"/>
</dbReference>
<dbReference type="AlphaFoldDB" id="A0AAE3KIF4"/>
<keyword evidence="1" id="KW-0805">Transcription regulation</keyword>
<keyword evidence="6" id="KW-1185">Reference proteome</keyword>
<dbReference type="PANTHER" id="PTHR30363">
    <property type="entry name" value="HTH-TYPE TRANSCRIPTIONAL REGULATOR SRLR-RELATED"/>
    <property type="match status" value="1"/>
</dbReference>
<dbReference type="InterPro" id="IPR036390">
    <property type="entry name" value="WH_DNA-bd_sf"/>
</dbReference>
<dbReference type="PROSITE" id="PS51000">
    <property type="entry name" value="HTH_DEOR_2"/>
    <property type="match status" value="1"/>
</dbReference>
<name>A0AAE3KIF4_9PSEU</name>
<evidence type="ECO:0000256" key="3">
    <source>
        <dbReference type="ARBA" id="ARBA00023163"/>
    </source>
</evidence>
<dbReference type="SUPFAM" id="SSF46785">
    <property type="entry name" value="Winged helix' DNA-binding domain"/>
    <property type="match status" value="1"/>
</dbReference>
<dbReference type="Gene3D" id="1.10.10.10">
    <property type="entry name" value="Winged helix-like DNA-binding domain superfamily/Winged helix DNA-binding domain"/>
    <property type="match status" value="1"/>
</dbReference>
<dbReference type="PANTHER" id="PTHR30363:SF44">
    <property type="entry name" value="AGA OPERON TRANSCRIPTIONAL REPRESSOR-RELATED"/>
    <property type="match status" value="1"/>
</dbReference>
<dbReference type="GO" id="GO:0003677">
    <property type="term" value="F:DNA binding"/>
    <property type="evidence" value="ECO:0007669"/>
    <property type="project" value="UniProtKB-KW"/>
</dbReference>
<sequence length="262" mass="27809">MSPESTGQRLRADERRALIEQLVTANGTAHVEQLARSLNVTPSTIRRDLSLLTEQGKLARTYGGAMPAAHVAEASLGQRSGQAVPEKDRIARWAAGQVRDGDTVILDAGTTTGRLAHHLAERVDLTVITNGLTAITELAQADGVEVVALAGTLRHISQGFVGPLAELTLSRLTADRVFLGADGLDARLGICEASLLQTRLKELMIARGGEVFVLADHSKLGQAPFTAWAPVQRPWTLVTDGAATDAQLEPFRALPGAHVVVV</sequence>
<dbReference type="InterPro" id="IPR037171">
    <property type="entry name" value="NagB/RpiA_transferase-like"/>
</dbReference>